<dbReference type="STRING" id="397948.Cmaq_1346"/>
<reference evidence="2 3" key="1">
    <citation type="submission" date="2007-10" db="EMBL/GenBank/DDBJ databases">
        <title>Complete sequence of Caldivirga maquilingensis IC-167.</title>
        <authorList>
            <consortium name="US DOE Joint Genome Institute"/>
            <person name="Copeland A."/>
            <person name="Lucas S."/>
            <person name="Lapidus A."/>
            <person name="Barry K."/>
            <person name="Glavina del Rio T."/>
            <person name="Dalin E."/>
            <person name="Tice H."/>
            <person name="Pitluck S."/>
            <person name="Saunders E."/>
            <person name="Brettin T."/>
            <person name="Bruce D."/>
            <person name="Detter J.C."/>
            <person name="Han C."/>
            <person name="Schmutz J."/>
            <person name="Larimer F."/>
            <person name="Land M."/>
            <person name="Hauser L."/>
            <person name="Kyrpides N."/>
            <person name="Ivanova N."/>
            <person name="Biddle J.F."/>
            <person name="Zhang Z."/>
            <person name="Fitz-Gibbon S.T."/>
            <person name="Lowe T.M."/>
            <person name="Saltikov C."/>
            <person name="House C.H."/>
            <person name="Richardson P."/>
        </authorList>
    </citation>
    <scope>NUCLEOTIDE SEQUENCE [LARGE SCALE GENOMIC DNA]</scope>
    <source>
        <strain evidence="3">ATCC 700844 / DSM 13496 / JCM 10307 / IC-167</strain>
    </source>
</reference>
<evidence type="ECO:0000313" key="2">
    <source>
        <dbReference type="EMBL" id="ABW02172.1"/>
    </source>
</evidence>
<dbReference type="eggNOG" id="arCOG06052">
    <property type="taxonomic scope" value="Archaea"/>
</dbReference>
<name>A8M8V3_CALMQ</name>
<dbReference type="InterPro" id="IPR015943">
    <property type="entry name" value="WD40/YVTN_repeat-like_dom_sf"/>
</dbReference>
<dbReference type="RefSeq" id="WP_012186391.1">
    <property type="nucleotide sequence ID" value="NC_009954.1"/>
</dbReference>
<dbReference type="Gene3D" id="2.130.10.10">
    <property type="entry name" value="YVTN repeat-like/Quinoprotein amine dehydrogenase"/>
    <property type="match status" value="1"/>
</dbReference>
<sequence length="796" mass="87261">MRIILVALLVCILVLPLTALSLTLESFTPVNETMITLTPYIGYGIVITGVYSNPSVNYLYVLYARINATGGVLIMSNGNVIGNVNLPNCTQPYLAAINYEGNVIYVSCPASNLVYEINGYTASIIGSIPVSFEPTWVYYDNYTNQLYVVAYGSGKFLQYNMINSTLRYFEVASTISNLWPPEIIIPNGKLNLVYVIYATGYILYLNNTTLQLPRSYCLNCIIVNLNSTPLYAYYDEEHNILFVSTKGGLYALNGSTGSILYNISISPTWLTANVNESLLYALVNDLVYVYEYTEGMYFEIGVIHLPSVGSSITMIGNKLYAALPSLGIIDEVTFYKSPNGLYPLYLYVNSSNYNVTLNGPVDLRLINLHYNATVMLPNGIYNLTIMTPKGYYIQPASVIFAIHDSTVKITAPVYASYKLIFMEEGLALNDTWSVWVYGLTSYGNLFNETLSAPAGKEIVFYLEPGSYRFIINPVFGYSPTPPNGLVSVSSAGSIVIPVNFTLINYPVNINVTNMVSGLSVKAIVHGKTIAGTTVNEDLTIMVPYYTILLPDGEYTFTVTDVTYGSYNKVASPTVNNIAFTVWAGIRNINVSLSVNYYPLEVSETGLINNVKWSLGVSGVFFNGTRYSYATTLTSPSDSVTLMLPDGSYTVSSTSSYFNGFNNPYSAPARSVTINGAGANVTLTFTPVSYTLIIRVSTILGLGQYTVNVVGVQFNGQPYSLRLKSTQALLAVSLVSGDYLIQINGPYYITSYSKHLVINGFMPAPLSVRLIGLMLPVIIIAVIAVIVVLMLRRLGYI</sequence>
<keyword evidence="1" id="KW-1133">Transmembrane helix</keyword>
<dbReference type="OrthoDB" id="41180at2157"/>
<gene>
    <name evidence="2" type="ordered locus">Cmaq_1346</name>
</gene>
<dbReference type="HOGENOM" id="CLU_352907_0_0_2"/>
<keyword evidence="1" id="KW-0472">Membrane</keyword>
<protein>
    <submittedName>
        <fullName evidence="2">Uncharacterized protein</fullName>
    </submittedName>
</protein>
<feature type="transmembrane region" description="Helical" evidence="1">
    <location>
        <begin position="769"/>
        <end position="790"/>
    </location>
</feature>
<evidence type="ECO:0000256" key="1">
    <source>
        <dbReference type="SAM" id="Phobius"/>
    </source>
</evidence>
<keyword evidence="1" id="KW-0812">Transmembrane</keyword>
<dbReference type="KEGG" id="cma:Cmaq_1346"/>
<dbReference type="SUPFAM" id="SSF51004">
    <property type="entry name" value="C-terminal (heme d1) domain of cytochrome cd1-nitrite reductase"/>
    <property type="match status" value="1"/>
</dbReference>
<dbReference type="EMBL" id="CP000852">
    <property type="protein sequence ID" value="ABW02172.1"/>
    <property type="molecule type" value="Genomic_DNA"/>
</dbReference>
<dbReference type="AlphaFoldDB" id="A8M8V3"/>
<dbReference type="GeneID" id="5710352"/>
<keyword evidence="3" id="KW-1185">Reference proteome</keyword>
<proteinExistence type="predicted"/>
<evidence type="ECO:0000313" key="3">
    <source>
        <dbReference type="Proteomes" id="UP000001137"/>
    </source>
</evidence>
<dbReference type="Proteomes" id="UP000001137">
    <property type="component" value="Chromosome"/>
</dbReference>
<accession>A8M8V3</accession>
<organism evidence="2 3">
    <name type="scientific">Caldivirga maquilingensis (strain ATCC 700844 / DSM 13496 / JCM 10307 / IC-167)</name>
    <dbReference type="NCBI Taxonomy" id="397948"/>
    <lineage>
        <taxon>Archaea</taxon>
        <taxon>Thermoproteota</taxon>
        <taxon>Thermoprotei</taxon>
        <taxon>Thermoproteales</taxon>
        <taxon>Thermoproteaceae</taxon>
        <taxon>Caldivirga</taxon>
    </lineage>
</organism>
<dbReference type="InterPro" id="IPR011048">
    <property type="entry name" value="Haem_d1_sf"/>
</dbReference>